<reference evidence="1 2" key="2">
    <citation type="submission" date="2018-11" db="EMBL/GenBank/DDBJ databases">
        <authorList>
            <consortium name="Pathogen Informatics"/>
        </authorList>
    </citation>
    <scope>NUCLEOTIDE SEQUENCE [LARGE SCALE GENOMIC DNA]</scope>
</reference>
<evidence type="ECO:0000313" key="2">
    <source>
        <dbReference type="Proteomes" id="UP000271098"/>
    </source>
</evidence>
<dbReference type="WBParaSite" id="GPUH_0000603301-mRNA-1">
    <property type="protein sequence ID" value="GPUH_0000603301-mRNA-1"/>
    <property type="gene ID" value="GPUH_0000603301"/>
</dbReference>
<keyword evidence="2" id="KW-1185">Reference proteome</keyword>
<dbReference type="AlphaFoldDB" id="A0A183DBD4"/>
<sequence>MPTPNNVKTNLRIRMGLMPHRRNRNLSLQYIAMLANPIEFKNQTQDDIANCTDSDRSLWEEHWATPATVSESAGYA</sequence>
<proteinExistence type="predicted"/>
<reference evidence="3" key="1">
    <citation type="submission" date="2016-06" db="UniProtKB">
        <authorList>
            <consortium name="WormBaseParasite"/>
        </authorList>
    </citation>
    <scope>IDENTIFICATION</scope>
</reference>
<gene>
    <name evidence="1" type="ORF">GPUH_LOCUS6023</name>
</gene>
<accession>A0A183DBD4</accession>
<dbReference type="Proteomes" id="UP000271098">
    <property type="component" value="Unassembled WGS sequence"/>
</dbReference>
<evidence type="ECO:0000313" key="1">
    <source>
        <dbReference type="EMBL" id="VDK53122.1"/>
    </source>
</evidence>
<organism evidence="3">
    <name type="scientific">Gongylonema pulchrum</name>
    <dbReference type="NCBI Taxonomy" id="637853"/>
    <lineage>
        <taxon>Eukaryota</taxon>
        <taxon>Metazoa</taxon>
        <taxon>Ecdysozoa</taxon>
        <taxon>Nematoda</taxon>
        <taxon>Chromadorea</taxon>
        <taxon>Rhabditida</taxon>
        <taxon>Spirurina</taxon>
        <taxon>Spiruromorpha</taxon>
        <taxon>Spiruroidea</taxon>
        <taxon>Gongylonematidae</taxon>
        <taxon>Gongylonema</taxon>
    </lineage>
</organism>
<evidence type="ECO:0000313" key="3">
    <source>
        <dbReference type="WBParaSite" id="GPUH_0000603301-mRNA-1"/>
    </source>
</evidence>
<name>A0A183DBD4_9BILA</name>
<dbReference type="EMBL" id="UYRT01013529">
    <property type="protein sequence ID" value="VDK53122.1"/>
    <property type="molecule type" value="Genomic_DNA"/>
</dbReference>
<protein>
    <submittedName>
        <fullName evidence="1 3">Uncharacterized protein</fullName>
    </submittedName>
</protein>